<sequence>MSLVVNFLGGPGTGKSIMAAALYYELQKLGISCGLVPEFPRDLLLEDNMVAIQDQLYVFANQAHRQEILRGKVDVIITDSPLILQAVYNAETTSDTFKALVLERFNSFDNLNFFIKRSNDYDQEERFHSFSEAQRIDSAILKVFKKNRISPFKIIHRNHPIEAIAHMVCDWPQGYRNRPKRKKQA</sequence>
<comment type="caution">
    <text evidence="2">The sequence shown here is derived from an EMBL/GenBank/DDBJ whole genome shotgun (WGS) entry which is preliminary data.</text>
</comment>
<dbReference type="Gene3D" id="3.40.50.300">
    <property type="entry name" value="P-loop containing nucleotide triphosphate hydrolases"/>
    <property type="match status" value="1"/>
</dbReference>
<gene>
    <name evidence="2" type="ORF">EDC14_1003248</name>
</gene>
<dbReference type="SUPFAM" id="SSF52540">
    <property type="entry name" value="P-loop containing nucleoside triphosphate hydrolases"/>
    <property type="match status" value="1"/>
</dbReference>
<accession>A0A4R1S858</accession>
<dbReference type="EMBL" id="SLUN01000003">
    <property type="protein sequence ID" value="TCL75314.1"/>
    <property type="molecule type" value="Genomic_DNA"/>
</dbReference>
<dbReference type="Proteomes" id="UP000295008">
    <property type="component" value="Unassembled WGS sequence"/>
</dbReference>
<organism evidence="2 3">
    <name type="scientific">Hydrogenispora ethanolica</name>
    <dbReference type="NCBI Taxonomy" id="1082276"/>
    <lineage>
        <taxon>Bacteria</taxon>
        <taxon>Bacillati</taxon>
        <taxon>Bacillota</taxon>
        <taxon>Hydrogenispora</taxon>
    </lineage>
</organism>
<dbReference type="InterPro" id="IPR027417">
    <property type="entry name" value="P-loop_NTPase"/>
</dbReference>
<evidence type="ECO:0000313" key="2">
    <source>
        <dbReference type="EMBL" id="TCL75314.1"/>
    </source>
</evidence>
<dbReference type="RefSeq" id="WP_165907788.1">
    <property type="nucleotide sequence ID" value="NZ_SLUN01000003.1"/>
</dbReference>
<protein>
    <submittedName>
        <fullName evidence="2">AAA domain-containing protein</fullName>
    </submittedName>
</protein>
<feature type="domain" description="NadR/Ttd14 AAA" evidence="1">
    <location>
        <begin position="5"/>
        <end position="152"/>
    </location>
</feature>
<evidence type="ECO:0000313" key="3">
    <source>
        <dbReference type="Proteomes" id="UP000295008"/>
    </source>
</evidence>
<reference evidence="2 3" key="1">
    <citation type="submission" date="2019-03" db="EMBL/GenBank/DDBJ databases">
        <title>Genomic Encyclopedia of Type Strains, Phase IV (KMG-IV): sequencing the most valuable type-strain genomes for metagenomic binning, comparative biology and taxonomic classification.</title>
        <authorList>
            <person name="Goeker M."/>
        </authorList>
    </citation>
    <scope>NUCLEOTIDE SEQUENCE [LARGE SCALE GENOMIC DNA]</scope>
    <source>
        <strain evidence="2 3">LX-B</strain>
    </source>
</reference>
<dbReference type="AlphaFoldDB" id="A0A4R1S858"/>
<dbReference type="InterPro" id="IPR038727">
    <property type="entry name" value="NadR/Ttd14_AAA_dom"/>
</dbReference>
<keyword evidence="3" id="KW-1185">Reference proteome</keyword>
<dbReference type="Pfam" id="PF13521">
    <property type="entry name" value="AAA_28"/>
    <property type="match status" value="1"/>
</dbReference>
<proteinExistence type="predicted"/>
<evidence type="ECO:0000259" key="1">
    <source>
        <dbReference type="Pfam" id="PF13521"/>
    </source>
</evidence>
<name>A0A4R1S858_HYDET</name>